<organism evidence="2 3">
    <name type="scientific">Populus tomentosa</name>
    <name type="common">Chinese white poplar</name>
    <dbReference type="NCBI Taxonomy" id="118781"/>
    <lineage>
        <taxon>Eukaryota</taxon>
        <taxon>Viridiplantae</taxon>
        <taxon>Streptophyta</taxon>
        <taxon>Embryophyta</taxon>
        <taxon>Tracheophyta</taxon>
        <taxon>Spermatophyta</taxon>
        <taxon>Magnoliopsida</taxon>
        <taxon>eudicotyledons</taxon>
        <taxon>Gunneridae</taxon>
        <taxon>Pentapetalae</taxon>
        <taxon>rosids</taxon>
        <taxon>fabids</taxon>
        <taxon>Malpighiales</taxon>
        <taxon>Salicaceae</taxon>
        <taxon>Saliceae</taxon>
        <taxon>Populus</taxon>
    </lineage>
</organism>
<sequence>MAWPESLNSHIGPQRCMESPEALLTSTAEVRPIVKRLALALEVQFLILCGLSHPAFTTPPNYATRLSHLLTLKSFTPLWCPTITTEPTEQTLSSLALHLSPHSLSLLSAIAFPSRTAITAFSTAALSLTTPLLPPREDTFIIAALGKDVELIDSTFLLSFCGDDISRVNVLVPTIATPSGLVQLLGTGRGRKVLCPVPRVVGLEEPPVVPDFLRELEAAGWVPIRVDAYETRWLGPACGKGVVELSEGRLLDAMVFTSSGEVEGLLKSLREFGWDWEMVRRRWPHLVVAAHGPVTAAGAERLGVTVDVVSGRFDSFQGVVDAVEAKLRGLDSSCM</sequence>
<dbReference type="GO" id="GO:0033014">
    <property type="term" value="P:tetrapyrrole biosynthetic process"/>
    <property type="evidence" value="ECO:0007669"/>
    <property type="project" value="InterPro"/>
</dbReference>
<dbReference type="PANTHER" id="PTHR38020">
    <property type="entry name" value="UROPORPHYRINOGEN-III SYNTHASE"/>
    <property type="match status" value="1"/>
</dbReference>
<evidence type="ECO:0000313" key="2">
    <source>
        <dbReference type="EMBL" id="KAG6740916.1"/>
    </source>
</evidence>
<dbReference type="GO" id="GO:0004852">
    <property type="term" value="F:uroporphyrinogen-III synthase activity"/>
    <property type="evidence" value="ECO:0007669"/>
    <property type="project" value="InterPro"/>
</dbReference>
<name>A0A8X8BYC6_POPTO</name>
<evidence type="ECO:0000313" key="3">
    <source>
        <dbReference type="Proteomes" id="UP000886885"/>
    </source>
</evidence>
<gene>
    <name evidence="2" type="ORF">POTOM_056387</name>
</gene>
<dbReference type="InterPro" id="IPR003754">
    <property type="entry name" value="4pyrrol_synth_uPrphyn_synth"/>
</dbReference>
<dbReference type="Proteomes" id="UP000886885">
    <property type="component" value="Chromosome 18A"/>
</dbReference>
<comment type="caution">
    <text evidence="2">The sequence shown here is derived from an EMBL/GenBank/DDBJ whole genome shotgun (WGS) entry which is preliminary data.</text>
</comment>
<dbReference type="Pfam" id="PF02602">
    <property type="entry name" value="HEM4"/>
    <property type="match status" value="1"/>
</dbReference>
<proteinExistence type="predicted"/>
<reference evidence="2" key="1">
    <citation type="journal article" date="2020" name="bioRxiv">
        <title>Hybrid origin of Populus tomentosa Carr. identified through genome sequencing and phylogenomic analysis.</title>
        <authorList>
            <person name="An X."/>
            <person name="Gao K."/>
            <person name="Chen Z."/>
            <person name="Li J."/>
            <person name="Yang X."/>
            <person name="Yang X."/>
            <person name="Zhou J."/>
            <person name="Guo T."/>
            <person name="Zhao T."/>
            <person name="Huang S."/>
            <person name="Miao D."/>
            <person name="Khan W.U."/>
            <person name="Rao P."/>
            <person name="Ye M."/>
            <person name="Lei B."/>
            <person name="Liao W."/>
            <person name="Wang J."/>
            <person name="Ji L."/>
            <person name="Li Y."/>
            <person name="Guo B."/>
            <person name="Mustafa N.S."/>
            <person name="Li S."/>
            <person name="Yun Q."/>
            <person name="Keller S.R."/>
            <person name="Mao J."/>
            <person name="Zhang R."/>
            <person name="Strauss S.H."/>
        </authorList>
    </citation>
    <scope>NUCLEOTIDE SEQUENCE</scope>
    <source>
        <strain evidence="2">GM15</strain>
        <tissue evidence="2">Leaf</tissue>
    </source>
</reference>
<feature type="domain" description="Tetrapyrrole biosynthesis uroporphyrinogen III synthase" evidence="1">
    <location>
        <begin position="66"/>
        <end position="314"/>
    </location>
</feature>
<evidence type="ECO:0000259" key="1">
    <source>
        <dbReference type="Pfam" id="PF02602"/>
    </source>
</evidence>
<dbReference type="EMBL" id="JAAWWB010000035">
    <property type="protein sequence ID" value="KAG6740916.1"/>
    <property type="molecule type" value="Genomic_DNA"/>
</dbReference>
<dbReference type="CDD" id="cd06578">
    <property type="entry name" value="HemD"/>
    <property type="match status" value="1"/>
</dbReference>
<dbReference type="OrthoDB" id="259181at2759"/>
<accession>A0A8X8BYC6</accession>
<dbReference type="PANTHER" id="PTHR38020:SF1">
    <property type="entry name" value="UROPORPHYRINOGEN-III SYNTHASE"/>
    <property type="match status" value="1"/>
</dbReference>
<dbReference type="AlphaFoldDB" id="A0A8X8BYC6"/>
<protein>
    <recommendedName>
        <fullName evidence="1">Tetrapyrrole biosynthesis uroporphyrinogen III synthase domain-containing protein</fullName>
    </recommendedName>
</protein>
<keyword evidence="3" id="KW-1185">Reference proteome</keyword>